<reference evidence="2 3" key="1">
    <citation type="submission" date="2023-03" db="EMBL/GenBank/DDBJ databases">
        <title>Genome insight into feeding habits of ladybird beetles.</title>
        <authorList>
            <person name="Li H.-S."/>
            <person name="Huang Y.-H."/>
            <person name="Pang H."/>
        </authorList>
    </citation>
    <scope>NUCLEOTIDE SEQUENCE [LARGE SCALE GENOMIC DNA]</scope>
    <source>
        <strain evidence="2">SYSU_2023b</strain>
        <tissue evidence="2">Whole body</tissue>
    </source>
</reference>
<evidence type="ECO:0000256" key="1">
    <source>
        <dbReference type="SAM" id="Phobius"/>
    </source>
</evidence>
<name>A0AAW1TM76_9CUCU</name>
<dbReference type="AlphaFoldDB" id="A0AAW1TM76"/>
<comment type="caution">
    <text evidence="2">The sequence shown here is derived from an EMBL/GenBank/DDBJ whole genome shotgun (WGS) entry which is preliminary data.</text>
</comment>
<evidence type="ECO:0000313" key="2">
    <source>
        <dbReference type="EMBL" id="KAK9869349.1"/>
    </source>
</evidence>
<keyword evidence="1" id="KW-0812">Transmembrane</keyword>
<protein>
    <submittedName>
        <fullName evidence="2">Uncharacterized protein</fullName>
    </submittedName>
</protein>
<accession>A0AAW1TM76</accession>
<keyword evidence="1" id="KW-0472">Membrane</keyword>
<sequence length="187" mass="21272">MDEVNLPTKLKKNLLELYADGTCNVTFGICYLATFWLKRKTEYAKSKTDTWLRSMPQIKNFPIWLTDTRNYVGWEALQFALLISHTLEIMTSLRDGVVFYIRNSFVSRYRCIPFEYTSRCGMASGAQPGSLVPPRTNGTMFPIPGPPHDDPKVELCAHVDTHYDLTTATICCGYIMFGILYTFVALA</sequence>
<organism evidence="2 3">
    <name type="scientific">Henosepilachna vigintioctopunctata</name>
    <dbReference type="NCBI Taxonomy" id="420089"/>
    <lineage>
        <taxon>Eukaryota</taxon>
        <taxon>Metazoa</taxon>
        <taxon>Ecdysozoa</taxon>
        <taxon>Arthropoda</taxon>
        <taxon>Hexapoda</taxon>
        <taxon>Insecta</taxon>
        <taxon>Pterygota</taxon>
        <taxon>Neoptera</taxon>
        <taxon>Endopterygota</taxon>
        <taxon>Coleoptera</taxon>
        <taxon>Polyphaga</taxon>
        <taxon>Cucujiformia</taxon>
        <taxon>Coccinelloidea</taxon>
        <taxon>Coccinellidae</taxon>
        <taxon>Epilachninae</taxon>
        <taxon>Epilachnini</taxon>
        <taxon>Henosepilachna</taxon>
    </lineage>
</organism>
<proteinExistence type="predicted"/>
<feature type="transmembrane region" description="Helical" evidence="1">
    <location>
        <begin position="17"/>
        <end position="37"/>
    </location>
</feature>
<dbReference type="Proteomes" id="UP001431783">
    <property type="component" value="Unassembled WGS sequence"/>
</dbReference>
<keyword evidence="3" id="KW-1185">Reference proteome</keyword>
<dbReference type="EMBL" id="JARQZJ010000001">
    <property type="protein sequence ID" value="KAK9869349.1"/>
    <property type="molecule type" value="Genomic_DNA"/>
</dbReference>
<evidence type="ECO:0000313" key="3">
    <source>
        <dbReference type="Proteomes" id="UP001431783"/>
    </source>
</evidence>
<keyword evidence="1" id="KW-1133">Transmembrane helix</keyword>
<gene>
    <name evidence="2" type="ORF">WA026_003106</name>
</gene>